<feature type="transmembrane region" description="Helical" evidence="1">
    <location>
        <begin position="48"/>
        <end position="70"/>
    </location>
</feature>
<accession>A0AA40EKS4</accession>
<dbReference type="EMBL" id="JAUKUD010000006">
    <property type="protein sequence ID" value="KAK0741108.1"/>
    <property type="molecule type" value="Genomic_DNA"/>
</dbReference>
<keyword evidence="3" id="KW-1185">Reference proteome</keyword>
<dbReference type="Proteomes" id="UP001172155">
    <property type="component" value="Unassembled WGS sequence"/>
</dbReference>
<feature type="transmembrane region" description="Helical" evidence="1">
    <location>
        <begin position="18"/>
        <end position="36"/>
    </location>
</feature>
<reference evidence="2" key="1">
    <citation type="submission" date="2023-06" db="EMBL/GenBank/DDBJ databases">
        <title>Genome-scale phylogeny and comparative genomics of the fungal order Sordariales.</title>
        <authorList>
            <consortium name="Lawrence Berkeley National Laboratory"/>
            <person name="Hensen N."/>
            <person name="Bonometti L."/>
            <person name="Westerberg I."/>
            <person name="Brannstrom I.O."/>
            <person name="Guillou S."/>
            <person name="Cros-Aarteil S."/>
            <person name="Calhoun S."/>
            <person name="Haridas S."/>
            <person name="Kuo A."/>
            <person name="Mondo S."/>
            <person name="Pangilinan J."/>
            <person name="Riley R."/>
            <person name="LaButti K."/>
            <person name="Andreopoulos B."/>
            <person name="Lipzen A."/>
            <person name="Chen C."/>
            <person name="Yanf M."/>
            <person name="Daum C."/>
            <person name="Ng V."/>
            <person name="Clum A."/>
            <person name="Steindorff A."/>
            <person name="Ohm R."/>
            <person name="Martin F."/>
            <person name="Silar P."/>
            <person name="Natvig D."/>
            <person name="Lalanne C."/>
            <person name="Gautier V."/>
            <person name="Ament-velasquez S.L."/>
            <person name="Kruys A."/>
            <person name="Hutchinson M.I."/>
            <person name="Powell A.J."/>
            <person name="Barry K."/>
            <person name="Miller A.N."/>
            <person name="Grigoriev I.V."/>
            <person name="Debuchy R."/>
            <person name="Gladieux P."/>
            <person name="Thoren M.H."/>
            <person name="Johannesson H."/>
        </authorList>
    </citation>
    <scope>NUCLEOTIDE SEQUENCE</scope>
    <source>
        <strain evidence="2">SMH3187-1</strain>
    </source>
</reference>
<keyword evidence="1" id="KW-0472">Membrane</keyword>
<gene>
    <name evidence="2" type="ORF">B0T18DRAFT_432289</name>
</gene>
<protein>
    <submittedName>
        <fullName evidence="2">Uncharacterized protein</fullName>
    </submittedName>
</protein>
<evidence type="ECO:0000313" key="2">
    <source>
        <dbReference type="EMBL" id="KAK0741108.1"/>
    </source>
</evidence>
<keyword evidence="1" id="KW-1133">Transmembrane helix</keyword>
<proteinExistence type="predicted"/>
<evidence type="ECO:0000256" key="1">
    <source>
        <dbReference type="SAM" id="Phobius"/>
    </source>
</evidence>
<name>A0AA40EKS4_9PEZI</name>
<keyword evidence="1" id="KW-0812">Transmembrane</keyword>
<organism evidence="2 3">
    <name type="scientific">Schizothecium vesticola</name>
    <dbReference type="NCBI Taxonomy" id="314040"/>
    <lineage>
        <taxon>Eukaryota</taxon>
        <taxon>Fungi</taxon>
        <taxon>Dikarya</taxon>
        <taxon>Ascomycota</taxon>
        <taxon>Pezizomycotina</taxon>
        <taxon>Sordariomycetes</taxon>
        <taxon>Sordariomycetidae</taxon>
        <taxon>Sordariales</taxon>
        <taxon>Schizotheciaceae</taxon>
        <taxon>Schizothecium</taxon>
    </lineage>
</organism>
<comment type="caution">
    <text evidence="2">The sequence shown here is derived from an EMBL/GenBank/DDBJ whole genome shotgun (WGS) entry which is preliminary data.</text>
</comment>
<dbReference type="AlphaFoldDB" id="A0AA40EKS4"/>
<feature type="transmembrane region" description="Helical" evidence="1">
    <location>
        <begin position="116"/>
        <end position="137"/>
    </location>
</feature>
<evidence type="ECO:0000313" key="3">
    <source>
        <dbReference type="Proteomes" id="UP001172155"/>
    </source>
</evidence>
<sequence length="144" mass="16064">MAQDPATADPPFDLESSYYGPGAMAVWYLMFLCLFIKTGQTGHPSKKLSASPDIVIYVLYACLAAGHMAIQITHFDSDAIDQLNGFFFAHFMPPNRRRILQEFPPELQKMVATLNASFQVGVIFLWVVTFPLLFMGYEPAPHGS</sequence>